<dbReference type="EMBL" id="CALNXI010002083">
    <property type="protein sequence ID" value="CAH3182736.1"/>
    <property type="molecule type" value="Genomic_DNA"/>
</dbReference>
<protein>
    <recommendedName>
        <fullName evidence="6">VWFA domain-containing protein</fullName>
    </recommendedName>
</protein>
<keyword evidence="1" id="KW-0813">Transport</keyword>
<dbReference type="CDD" id="cd00198">
    <property type="entry name" value="vWFA"/>
    <property type="match status" value="1"/>
</dbReference>
<dbReference type="InterPro" id="IPR036465">
    <property type="entry name" value="vWFA_dom_sf"/>
</dbReference>
<evidence type="ECO:0000256" key="3">
    <source>
        <dbReference type="ARBA" id="ARBA00023303"/>
    </source>
</evidence>
<feature type="transmembrane region" description="Helical" evidence="5">
    <location>
        <begin position="164"/>
        <end position="190"/>
    </location>
</feature>
<keyword evidence="2" id="KW-0406">Ion transport</keyword>
<evidence type="ECO:0000256" key="1">
    <source>
        <dbReference type="ARBA" id="ARBA00022448"/>
    </source>
</evidence>
<organism evidence="7 8">
    <name type="scientific">Porites evermanni</name>
    <dbReference type="NCBI Taxonomy" id="104178"/>
    <lineage>
        <taxon>Eukaryota</taxon>
        <taxon>Metazoa</taxon>
        <taxon>Cnidaria</taxon>
        <taxon>Anthozoa</taxon>
        <taxon>Hexacorallia</taxon>
        <taxon>Scleractinia</taxon>
        <taxon>Fungiina</taxon>
        <taxon>Poritidae</taxon>
        <taxon>Porites</taxon>
    </lineage>
</organism>
<feature type="region of interest" description="Disordered" evidence="4">
    <location>
        <begin position="410"/>
        <end position="449"/>
    </location>
</feature>
<evidence type="ECO:0000313" key="8">
    <source>
        <dbReference type="Proteomes" id="UP001159427"/>
    </source>
</evidence>
<evidence type="ECO:0000256" key="4">
    <source>
        <dbReference type="SAM" id="MobiDB-lite"/>
    </source>
</evidence>
<keyword evidence="5" id="KW-1133">Transmembrane helix</keyword>
<keyword evidence="5" id="KW-0812">Transmembrane</keyword>
<sequence length="596" mass="69372">MTEQWEEIIEMESMNGDNSSRNKEERKDFERKLRRILRKGDIDDITNELSQRALTKCDTNALLMAMEVNFELQRLAERKGQDEDNFTKLANSVDEFTNCLLEPLKIDKEARYIFGEALDCIVEAGIKRKQKKFFAHPVVQNLMKKKWFGTFGKMKRSSWLEVGWWTWIFLNIWCLFDIILFPFLFTLFYIKHRINRVVHRSKGKEEPRKICLPEGVGHLTRNTEVKIPALHDDLRIVEQAFKQSEGSNSEKVLVLLTDHKVCLKQNKELVEKEIQKIKEMGIRILSVGIGSHIDIRELKKINSDERKVMRFGEYTNKEIVGKSISHDLYGKDLFESYREYFTTPYFVFIRDTLSYLALLGLHFALCLETSSIPFSGLEWTILVFFLGRILMESRQFLGVKEHQMCTPVTAKKSKGSKSEEKTKEKNRTGFTKICGEEEEEEKKEEGKNEKEATPTKVDIILHRCNKYFSDRWNILDFITLLNYTVTFQLRVVTWALSEATTDNRVLVIAGYLYGLNTMFLTLRVFGHVLETIKGIGDIQIALFHIFGDVVTIFWQFIATILAFSIAITKVFMAERSFISKNNDTESACKMSSGLVW</sequence>
<name>A0ABN8RTB3_9CNID</name>
<reference evidence="7 8" key="1">
    <citation type="submission" date="2022-05" db="EMBL/GenBank/DDBJ databases">
        <authorList>
            <consortium name="Genoscope - CEA"/>
            <person name="William W."/>
        </authorList>
    </citation>
    <scope>NUCLEOTIDE SEQUENCE [LARGE SCALE GENOMIC DNA]</scope>
</reference>
<accession>A0ABN8RTB3</accession>
<evidence type="ECO:0000256" key="5">
    <source>
        <dbReference type="SAM" id="Phobius"/>
    </source>
</evidence>
<dbReference type="Pfam" id="PF00092">
    <property type="entry name" value="VWA"/>
    <property type="match status" value="1"/>
</dbReference>
<dbReference type="Gene3D" id="3.40.50.410">
    <property type="entry name" value="von Willebrand factor, type A domain"/>
    <property type="match status" value="1"/>
</dbReference>
<evidence type="ECO:0000313" key="7">
    <source>
        <dbReference type="EMBL" id="CAH3182736.1"/>
    </source>
</evidence>
<dbReference type="SUPFAM" id="SSF53300">
    <property type="entry name" value="vWA-like"/>
    <property type="match status" value="1"/>
</dbReference>
<keyword evidence="3" id="KW-0407">Ion channel</keyword>
<keyword evidence="8" id="KW-1185">Reference proteome</keyword>
<feature type="compositionally biased region" description="Basic and acidic residues" evidence="4">
    <location>
        <begin position="416"/>
        <end position="427"/>
    </location>
</feature>
<evidence type="ECO:0000259" key="6">
    <source>
        <dbReference type="PROSITE" id="PS50234"/>
    </source>
</evidence>
<proteinExistence type="predicted"/>
<dbReference type="PANTHER" id="PTHR10117:SF54">
    <property type="entry name" value="TRANSIENT RECEPTOR POTENTIAL-GAMMA PROTEIN"/>
    <property type="match status" value="1"/>
</dbReference>
<dbReference type="PROSITE" id="PS50234">
    <property type="entry name" value="VWFA"/>
    <property type="match status" value="1"/>
</dbReference>
<keyword evidence="5" id="KW-0472">Membrane</keyword>
<dbReference type="InterPro" id="IPR002153">
    <property type="entry name" value="TRPC_channel"/>
</dbReference>
<dbReference type="InterPro" id="IPR002035">
    <property type="entry name" value="VWF_A"/>
</dbReference>
<dbReference type="Proteomes" id="UP001159427">
    <property type="component" value="Unassembled WGS sequence"/>
</dbReference>
<feature type="transmembrane region" description="Helical" evidence="5">
    <location>
        <begin position="552"/>
        <end position="572"/>
    </location>
</feature>
<evidence type="ECO:0000256" key="2">
    <source>
        <dbReference type="ARBA" id="ARBA00023065"/>
    </source>
</evidence>
<feature type="domain" description="VWFA" evidence="6">
    <location>
        <begin position="236"/>
        <end position="328"/>
    </location>
</feature>
<dbReference type="PANTHER" id="PTHR10117">
    <property type="entry name" value="TRANSIENT RECEPTOR POTENTIAL CHANNEL"/>
    <property type="match status" value="1"/>
</dbReference>
<comment type="caution">
    <text evidence="7">The sequence shown here is derived from an EMBL/GenBank/DDBJ whole genome shotgun (WGS) entry which is preliminary data.</text>
</comment>
<gene>
    <name evidence="7" type="ORF">PEVE_00014375</name>
</gene>
<feature type="transmembrane region" description="Helical" evidence="5">
    <location>
        <begin position="505"/>
        <end position="525"/>
    </location>
</feature>